<evidence type="ECO:0000256" key="2">
    <source>
        <dbReference type="ARBA" id="ARBA00022448"/>
    </source>
</evidence>
<dbReference type="CDD" id="cd06261">
    <property type="entry name" value="TM_PBP2"/>
    <property type="match status" value="1"/>
</dbReference>
<evidence type="ECO:0000256" key="4">
    <source>
        <dbReference type="ARBA" id="ARBA00022692"/>
    </source>
</evidence>
<sequence>MVRLTKTGTILAYAFLTIYALIIVVPFTMMVMNSFKSMRELFLKPFSFPSTFKFDNFSKAWNFAKIGVGYRNSLLVAGATVIVVVLLASMFAYMVSKYDFSFRRGVFLYTMLGLALPARLAVIPIFILLRNMNLTNSLAGLVLIYSSVNLPFSIFILKNFIDAVPNELCEAARIDGASVGYIYYKLILPLTKPALSIVAIVTFVNVWNDFFFPLILINDRSKATITLAVSIFFGEYSIQWPLLFAGLTLSIAPTVILFLIFSRFFIAGMTQGAIK</sequence>
<dbReference type="Gene3D" id="1.10.3720.10">
    <property type="entry name" value="MetI-like"/>
    <property type="match status" value="1"/>
</dbReference>
<dbReference type="GO" id="GO:0005886">
    <property type="term" value="C:plasma membrane"/>
    <property type="evidence" value="ECO:0007669"/>
    <property type="project" value="UniProtKB-SubCell"/>
</dbReference>
<feature type="transmembrane region" description="Helical" evidence="7">
    <location>
        <begin position="12"/>
        <end position="32"/>
    </location>
</feature>
<dbReference type="PANTHER" id="PTHR43744">
    <property type="entry name" value="ABC TRANSPORTER PERMEASE PROTEIN MG189-RELATED-RELATED"/>
    <property type="match status" value="1"/>
</dbReference>
<protein>
    <submittedName>
        <fullName evidence="9">ABC transporter permease</fullName>
    </submittedName>
</protein>
<dbReference type="RefSeq" id="WP_031503804.1">
    <property type="nucleotide sequence ID" value="NC_022795.1"/>
</dbReference>
<comment type="similarity">
    <text evidence="7">Belongs to the binding-protein-dependent transport system permease family.</text>
</comment>
<gene>
    <name evidence="9" type="ORF">AJ81_02605</name>
</gene>
<evidence type="ECO:0000256" key="5">
    <source>
        <dbReference type="ARBA" id="ARBA00022989"/>
    </source>
</evidence>
<keyword evidence="6 7" id="KW-0472">Membrane</keyword>
<feature type="transmembrane region" description="Helical" evidence="7">
    <location>
        <begin position="138"/>
        <end position="157"/>
    </location>
</feature>
<proteinExistence type="inferred from homology"/>
<dbReference type="PaxDb" id="1123384-AJ81_02605"/>
<dbReference type="GO" id="GO:0055085">
    <property type="term" value="P:transmembrane transport"/>
    <property type="evidence" value="ECO:0007669"/>
    <property type="project" value="InterPro"/>
</dbReference>
<feature type="domain" description="ABC transmembrane type-1" evidence="8">
    <location>
        <begin position="70"/>
        <end position="261"/>
    </location>
</feature>
<dbReference type="PROSITE" id="PS50928">
    <property type="entry name" value="ABC_TM1"/>
    <property type="match status" value="1"/>
</dbReference>
<evidence type="ECO:0000313" key="10">
    <source>
        <dbReference type="Proteomes" id="UP000077469"/>
    </source>
</evidence>
<feature type="transmembrane region" description="Helical" evidence="7">
    <location>
        <begin position="194"/>
        <end position="216"/>
    </location>
</feature>
<keyword evidence="10" id="KW-1185">Reference proteome</keyword>
<dbReference type="PATRIC" id="fig|1123384.7.peg.514"/>
<dbReference type="Proteomes" id="UP000077469">
    <property type="component" value="Chromosome"/>
</dbReference>
<dbReference type="AlphaFoldDB" id="A0A0X1KPQ9"/>
<dbReference type="EMBL" id="CP007141">
    <property type="protein sequence ID" value="AJC73276.1"/>
    <property type="molecule type" value="Genomic_DNA"/>
</dbReference>
<name>A0A0X1KPQ9_9THEM</name>
<comment type="subcellular location">
    <subcellularLocation>
        <location evidence="1 7">Cell membrane</location>
        <topology evidence="1 7">Multi-pass membrane protein</topology>
    </subcellularLocation>
</comment>
<evidence type="ECO:0000256" key="7">
    <source>
        <dbReference type="RuleBase" id="RU363032"/>
    </source>
</evidence>
<dbReference type="Pfam" id="PF00528">
    <property type="entry name" value="BPD_transp_1"/>
    <property type="match status" value="1"/>
</dbReference>
<dbReference type="PANTHER" id="PTHR43744:SF12">
    <property type="entry name" value="ABC TRANSPORTER PERMEASE PROTEIN MG189-RELATED"/>
    <property type="match status" value="1"/>
</dbReference>
<feature type="transmembrane region" description="Helical" evidence="7">
    <location>
        <begin position="244"/>
        <end position="266"/>
    </location>
</feature>
<evidence type="ECO:0000259" key="8">
    <source>
        <dbReference type="PROSITE" id="PS50928"/>
    </source>
</evidence>
<reference evidence="9 10" key="1">
    <citation type="submission" date="2014-01" db="EMBL/GenBank/DDBJ databases">
        <title>Genome sequencing of Thermotog hypogea.</title>
        <authorList>
            <person name="Zhang X."/>
            <person name="Alvare G."/>
            <person name="Fristensky B."/>
            <person name="Chen L."/>
            <person name="Suen T."/>
            <person name="Chen Q."/>
            <person name="Ma K."/>
        </authorList>
    </citation>
    <scope>NUCLEOTIDE SEQUENCE [LARGE SCALE GENOMIC DNA]</scope>
    <source>
        <strain evidence="9 10">DSM 11164</strain>
    </source>
</reference>
<keyword evidence="4 7" id="KW-0812">Transmembrane</keyword>
<dbReference type="InterPro" id="IPR000515">
    <property type="entry name" value="MetI-like"/>
</dbReference>
<dbReference type="InterPro" id="IPR035906">
    <property type="entry name" value="MetI-like_sf"/>
</dbReference>
<keyword evidence="3" id="KW-1003">Cell membrane</keyword>
<keyword evidence="5 7" id="KW-1133">Transmembrane helix</keyword>
<keyword evidence="2 7" id="KW-0813">Transport</keyword>
<feature type="transmembrane region" description="Helical" evidence="7">
    <location>
        <begin position="106"/>
        <end position="129"/>
    </location>
</feature>
<dbReference type="STRING" id="1123384.AJ81_02605"/>
<dbReference type="SUPFAM" id="SSF161098">
    <property type="entry name" value="MetI-like"/>
    <property type="match status" value="1"/>
</dbReference>
<dbReference type="OrthoDB" id="187395at2"/>
<evidence type="ECO:0000256" key="1">
    <source>
        <dbReference type="ARBA" id="ARBA00004651"/>
    </source>
</evidence>
<organism evidence="9 10">
    <name type="scientific">Pseudothermotoga hypogea DSM 11164 = NBRC 106472</name>
    <dbReference type="NCBI Taxonomy" id="1123384"/>
    <lineage>
        <taxon>Bacteria</taxon>
        <taxon>Thermotogati</taxon>
        <taxon>Thermotogota</taxon>
        <taxon>Thermotogae</taxon>
        <taxon>Thermotogales</taxon>
        <taxon>Thermotogaceae</taxon>
        <taxon>Pseudothermotoga</taxon>
    </lineage>
</organism>
<evidence type="ECO:0000313" key="9">
    <source>
        <dbReference type="EMBL" id="AJC73276.1"/>
    </source>
</evidence>
<feature type="transmembrane region" description="Helical" evidence="7">
    <location>
        <begin position="74"/>
        <end position="94"/>
    </location>
</feature>
<feature type="transmembrane region" description="Helical" evidence="7">
    <location>
        <begin position="223"/>
        <end position="238"/>
    </location>
</feature>
<evidence type="ECO:0000256" key="3">
    <source>
        <dbReference type="ARBA" id="ARBA00022475"/>
    </source>
</evidence>
<evidence type="ECO:0000256" key="6">
    <source>
        <dbReference type="ARBA" id="ARBA00023136"/>
    </source>
</evidence>
<accession>A0A0X1KPQ9</accession>
<dbReference type="KEGG" id="phy:AJ81_02605"/>